<dbReference type="PROSITE" id="PS52029">
    <property type="entry name" value="LD_TPASE"/>
    <property type="match status" value="1"/>
</dbReference>
<dbReference type="OrthoDB" id="8887048at2"/>
<feature type="compositionally biased region" description="Pro residues" evidence="7">
    <location>
        <begin position="66"/>
        <end position="77"/>
    </location>
</feature>
<dbReference type="GO" id="GO:0016740">
    <property type="term" value="F:transferase activity"/>
    <property type="evidence" value="ECO:0007669"/>
    <property type="project" value="UniProtKB-KW"/>
</dbReference>
<sequence>MRRAALVAIALLATACGTSEASGPAASTPSPATSASSTPSSAAPTSEPSVPTPSPAPPTETTKTPDPQPAPPPPPVTVPGTPCDITEGACVRLSTNESWLISGGQISYGPVPTTSGMPGYETPVGYHEVLWKVELDYSRDFNMAEMPYSTYFVSNGIAFHEGSLTEPSHGCIHLSREAAAKYFRTLQVGDQVQVTP</sequence>
<dbReference type="InterPro" id="IPR050979">
    <property type="entry name" value="LD-transpeptidase"/>
</dbReference>
<evidence type="ECO:0000256" key="5">
    <source>
        <dbReference type="ARBA" id="ARBA00023316"/>
    </source>
</evidence>
<keyword evidence="3 6" id="KW-0133">Cell shape</keyword>
<dbReference type="Gene3D" id="2.40.440.10">
    <property type="entry name" value="L,D-transpeptidase catalytic domain-like"/>
    <property type="match status" value="1"/>
</dbReference>
<dbReference type="InterPro" id="IPR005490">
    <property type="entry name" value="LD_TPept_cat_dom"/>
</dbReference>
<feature type="chain" id="PRO_5015180346" evidence="8">
    <location>
        <begin position="22"/>
        <end position="196"/>
    </location>
</feature>
<proteinExistence type="predicted"/>
<evidence type="ECO:0000256" key="4">
    <source>
        <dbReference type="ARBA" id="ARBA00022984"/>
    </source>
</evidence>
<dbReference type="AlphaFoldDB" id="A0A2P8I765"/>
<feature type="active site" description="Nucleophile" evidence="6">
    <location>
        <position position="171"/>
    </location>
</feature>
<evidence type="ECO:0000256" key="7">
    <source>
        <dbReference type="SAM" id="MobiDB-lite"/>
    </source>
</evidence>
<evidence type="ECO:0000256" key="2">
    <source>
        <dbReference type="ARBA" id="ARBA00022679"/>
    </source>
</evidence>
<feature type="signal peptide" evidence="8">
    <location>
        <begin position="1"/>
        <end position="21"/>
    </location>
</feature>
<keyword evidence="8" id="KW-0732">Signal</keyword>
<dbReference type="Proteomes" id="UP000241118">
    <property type="component" value="Unassembled WGS sequence"/>
</dbReference>
<evidence type="ECO:0000313" key="10">
    <source>
        <dbReference type="EMBL" id="PSL54287.1"/>
    </source>
</evidence>
<dbReference type="GO" id="GO:0071972">
    <property type="term" value="F:peptidoglycan L,D-transpeptidase activity"/>
    <property type="evidence" value="ECO:0007669"/>
    <property type="project" value="TreeGrafter"/>
</dbReference>
<dbReference type="InterPro" id="IPR038063">
    <property type="entry name" value="Transpep_catalytic_dom"/>
</dbReference>
<comment type="caution">
    <text evidence="10">The sequence shown here is derived from an EMBL/GenBank/DDBJ whole genome shotgun (WGS) entry which is preliminary data.</text>
</comment>
<name>A0A2P8I765_SACCR</name>
<evidence type="ECO:0000259" key="9">
    <source>
        <dbReference type="PROSITE" id="PS52029"/>
    </source>
</evidence>
<dbReference type="Pfam" id="PF03734">
    <property type="entry name" value="YkuD"/>
    <property type="match status" value="1"/>
</dbReference>
<keyword evidence="11" id="KW-1185">Reference proteome</keyword>
<organism evidence="10 11">
    <name type="scientific">Saccharothrix carnea</name>
    <dbReference type="NCBI Taxonomy" id="1280637"/>
    <lineage>
        <taxon>Bacteria</taxon>
        <taxon>Bacillati</taxon>
        <taxon>Actinomycetota</taxon>
        <taxon>Actinomycetes</taxon>
        <taxon>Pseudonocardiales</taxon>
        <taxon>Pseudonocardiaceae</taxon>
        <taxon>Saccharothrix</taxon>
    </lineage>
</organism>
<dbReference type="GO" id="GO:0005576">
    <property type="term" value="C:extracellular region"/>
    <property type="evidence" value="ECO:0007669"/>
    <property type="project" value="TreeGrafter"/>
</dbReference>
<gene>
    <name evidence="10" type="ORF">B0I31_107345</name>
</gene>
<feature type="domain" description="L,D-TPase catalytic" evidence="9">
    <location>
        <begin position="87"/>
        <end position="195"/>
    </location>
</feature>
<comment type="pathway">
    <text evidence="1 6">Cell wall biogenesis; peptidoglycan biosynthesis.</text>
</comment>
<dbReference type="PANTHER" id="PTHR30582:SF33">
    <property type="entry name" value="EXPORTED PROTEIN"/>
    <property type="match status" value="1"/>
</dbReference>
<evidence type="ECO:0000256" key="8">
    <source>
        <dbReference type="SAM" id="SignalP"/>
    </source>
</evidence>
<evidence type="ECO:0000256" key="1">
    <source>
        <dbReference type="ARBA" id="ARBA00004752"/>
    </source>
</evidence>
<dbReference type="SUPFAM" id="SSF141523">
    <property type="entry name" value="L,D-transpeptidase catalytic domain-like"/>
    <property type="match status" value="1"/>
</dbReference>
<evidence type="ECO:0000313" key="11">
    <source>
        <dbReference type="Proteomes" id="UP000241118"/>
    </source>
</evidence>
<dbReference type="GO" id="GO:0008360">
    <property type="term" value="P:regulation of cell shape"/>
    <property type="evidence" value="ECO:0007669"/>
    <property type="project" value="UniProtKB-UniRule"/>
</dbReference>
<reference evidence="10 11" key="1">
    <citation type="submission" date="2018-03" db="EMBL/GenBank/DDBJ databases">
        <title>Genomic Encyclopedia of Type Strains, Phase III (KMG-III): the genomes of soil and plant-associated and newly described type strains.</title>
        <authorList>
            <person name="Whitman W."/>
        </authorList>
    </citation>
    <scope>NUCLEOTIDE SEQUENCE [LARGE SCALE GENOMIC DNA]</scope>
    <source>
        <strain evidence="10 11">CGMCC 4.7097</strain>
    </source>
</reference>
<keyword evidence="4 6" id="KW-0573">Peptidoglycan synthesis</keyword>
<evidence type="ECO:0000256" key="3">
    <source>
        <dbReference type="ARBA" id="ARBA00022960"/>
    </source>
</evidence>
<evidence type="ECO:0000256" key="6">
    <source>
        <dbReference type="PROSITE-ProRule" id="PRU01373"/>
    </source>
</evidence>
<dbReference type="GO" id="GO:0018104">
    <property type="term" value="P:peptidoglycan-protein cross-linking"/>
    <property type="evidence" value="ECO:0007669"/>
    <property type="project" value="TreeGrafter"/>
</dbReference>
<keyword evidence="10" id="KW-0449">Lipoprotein</keyword>
<dbReference type="EMBL" id="PYAX01000007">
    <property type="protein sequence ID" value="PSL54287.1"/>
    <property type="molecule type" value="Genomic_DNA"/>
</dbReference>
<dbReference type="PANTHER" id="PTHR30582">
    <property type="entry name" value="L,D-TRANSPEPTIDASE"/>
    <property type="match status" value="1"/>
</dbReference>
<feature type="compositionally biased region" description="Low complexity" evidence="7">
    <location>
        <begin position="17"/>
        <end position="49"/>
    </location>
</feature>
<dbReference type="CDD" id="cd16913">
    <property type="entry name" value="YkuD_like"/>
    <property type="match status" value="1"/>
</dbReference>
<accession>A0A2P8I765</accession>
<keyword evidence="2" id="KW-0808">Transferase</keyword>
<feature type="active site" description="Proton donor/acceptor" evidence="6">
    <location>
        <position position="160"/>
    </location>
</feature>
<feature type="region of interest" description="Disordered" evidence="7">
    <location>
        <begin position="17"/>
        <end position="83"/>
    </location>
</feature>
<dbReference type="PROSITE" id="PS51257">
    <property type="entry name" value="PROKAR_LIPOPROTEIN"/>
    <property type="match status" value="1"/>
</dbReference>
<dbReference type="UniPathway" id="UPA00219"/>
<keyword evidence="5 6" id="KW-0961">Cell wall biogenesis/degradation</keyword>
<protein>
    <submittedName>
        <fullName evidence="10">Lipoprotein-anchoring transpeptidase ErfK/SrfK</fullName>
    </submittedName>
</protein>
<dbReference type="GO" id="GO:0071555">
    <property type="term" value="P:cell wall organization"/>
    <property type="evidence" value="ECO:0007669"/>
    <property type="project" value="UniProtKB-UniRule"/>
</dbReference>